<feature type="transmembrane region" description="Helical" evidence="1">
    <location>
        <begin position="26"/>
        <end position="45"/>
    </location>
</feature>
<dbReference type="PANTHER" id="PTHR34821:SF2">
    <property type="entry name" value="INNER MEMBRANE PROTEIN YDCZ"/>
    <property type="match status" value="1"/>
</dbReference>
<name>A0AAE4WAL8_AGRVI</name>
<proteinExistence type="predicted"/>
<dbReference type="GO" id="GO:0005886">
    <property type="term" value="C:plasma membrane"/>
    <property type="evidence" value="ECO:0007669"/>
    <property type="project" value="TreeGrafter"/>
</dbReference>
<reference evidence="2 3" key="1">
    <citation type="submission" date="2019-12" db="EMBL/GenBank/DDBJ databases">
        <title>Whole-genome sequencing of Allorhizobium vitis.</title>
        <authorList>
            <person name="Gan H.M."/>
            <person name="Szegedi E."/>
            <person name="Burr T."/>
            <person name="Savka M.A."/>
        </authorList>
    </citation>
    <scope>NUCLEOTIDE SEQUENCE [LARGE SCALE GENOMIC DNA]</scope>
    <source>
        <strain evidence="2 3">CG989</strain>
    </source>
</reference>
<evidence type="ECO:0000313" key="3">
    <source>
        <dbReference type="Proteomes" id="UP000436692"/>
    </source>
</evidence>
<feature type="transmembrane region" description="Helical" evidence="1">
    <location>
        <begin position="156"/>
        <end position="173"/>
    </location>
</feature>
<gene>
    <name evidence="2" type="ORF">GOZ95_02810</name>
</gene>
<keyword evidence="1" id="KW-0472">Membrane</keyword>
<keyword evidence="1" id="KW-0812">Transmembrane</keyword>
<protein>
    <submittedName>
        <fullName evidence="2">EamA-like transporter family protein</fullName>
    </submittedName>
</protein>
<dbReference type="InterPro" id="IPR006750">
    <property type="entry name" value="YdcZ"/>
</dbReference>
<feature type="transmembrane region" description="Helical" evidence="1">
    <location>
        <begin position="120"/>
        <end position="144"/>
    </location>
</feature>
<dbReference type="Proteomes" id="UP000436692">
    <property type="component" value="Unassembled WGS sequence"/>
</dbReference>
<evidence type="ECO:0000256" key="1">
    <source>
        <dbReference type="SAM" id="Phobius"/>
    </source>
</evidence>
<dbReference type="RefSeq" id="WP_156547044.1">
    <property type="nucleotide sequence ID" value="NZ_JABAEJ010000001.1"/>
</dbReference>
<dbReference type="EMBL" id="WPHM01000001">
    <property type="protein sequence ID" value="MUZ56389.1"/>
    <property type="molecule type" value="Genomic_DNA"/>
</dbReference>
<accession>A0AAE4WAL8</accession>
<sequence length="174" mass="18005">MDASDNSRAEFIDFFRAQNEAVNPKILSLTAALGSGGLLAVMAHLNGVLTMHGGAVLASWIAHGTGTLTALVFILVFAAFGRKEQLKVTSQAPAWAYLGGVSGAATVILISLAVNSPIALSGAIALTLVGLGLFSLAADWWGLFGLSARRVTLRDVAAMILIIAGSCLMVFYGK</sequence>
<dbReference type="Pfam" id="PF04657">
    <property type="entry name" value="DMT_YdcZ"/>
    <property type="match status" value="1"/>
</dbReference>
<organism evidence="2 3">
    <name type="scientific">Agrobacterium vitis</name>
    <name type="common">Rhizobium vitis</name>
    <dbReference type="NCBI Taxonomy" id="373"/>
    <lineage>
        <taxon>Bacteria</taxon>
        <taxon>Pseudomonadati</taxon>
        <taxon>Pseudomonadota</taxon>
        <taxon>Alphaproteobacteria</taxon>
        <taxon>Hyphomicrobiales</taxon>
        <taxon>Rhizobiaceae</taxon>
        <taxon>Rhizobium/Agrobacterium group</taxon>
        <taxon>Agrobacterium</taxon>
    </lineage>
</organism>
<feature type="transmembrane region" description="Helical" evidence="1">
    <location>
        <begin position="92"/>
        <end position="114"/>
    </location>
</feature>
<comment type="caution">
    <text evidence="2">The sequence shown here is derived from an EMBL/GenBank/DDBJ whole genome shotgun (WGS) entry which is preliminary data.</text>
</comment>
<keyword evidence="1" id="KW-1133">Transmembrane helix</keyword>
<dbReference type="PANTHER" id="PTHR34821">
    <property type="entry name" value="INNER MEMBRANE PROTEIN YDCZ"/>
    <property type="match status" value="1"/>
</dbReference>
<feature type="transmembrane region" description="Helical" evidence="1">
    <location>
        <begin position="57"/>
        <end position="80"/>
    </location>
</feature>
<evidence type="ECO:0000313" key="2">
    <source>
        <dbReference type="EMBL" id="MUZ56389.1"/>
    </source>
</evidence>
<dbReference type="AlphaFoldDB" id="A0AAE4WAL8"/>